<proteinExistence type="predicted"/>
<organism evidence="1 2">
    <name type="scientific">Phaedon cochleariae</name>
    <name type="common">Mustard beetle</name>
    <dbReference type="NCBI Taxonomy" id="80249"/>
    <lineage>
        <taxon>Eukaryota</taxon>
        <taxon>Metazoa</taxon>
        <taxon>Ecdysozoa</taxon>
        <taxon>Arthropoda</taxon>
        <taxon>Hexapoda</taxon>
        <taxon>Insecta</taxon>
        <taxon>Pterygota</taxon>
        <taxon>Neoptera</taxon>
        <taxon>Endopterygota</taxon>
        <taxon>Coleoptera</taxon>
        <taxon>Polyphaga</taxon>
        <taxon>Cucujiformia</taxon>
        <taxon>Chrysomeloidea</taxon>
        <taxon>Chrysomelidae</taxon>
        <taxon>Chrysomelinae</taxon>
        <taxon>Chrysomelini</taxon>
        <taxon>Phaedon</taxon>
    </lineage>
</organism>
<dbReference type="GO" id="GO:0005615">
    <property type="term" value="C:extracellular space"/>
    <property type="evidence" value="ECO:0007669"/>
    <property type="project" value="TreeGrafter"/>
</dbReference>
<dbReference type="InterPro" id="IPR038606">
    <property type="entry name" value="To_sf"/>
</dbReference>
<evidence type="ECO:0000313" key="1">
    <source>
        <dbReference type="EMBL" id="CAH1175609.1"/>
    </source>
</evidence>
<dbReference type="PANTHER" id="PTHR11008">
    <property type="entry name" value="PROTEIN TAKEOUT-LIKE PROTEIN"/>
    <property type="match status" value="1"/>
</dbReference>
<sequence>MHRRDRRLGLARMNPLELTLVELNGADDFHLAIKNIKVYGLETVEVAKFDVNFERQKAHVISRASPVVILGDYKMNGHLMIFPLNGHGLVNITLVEGLYDYELEWTMENRNGAEYAKIIKSSYDYQLGNMIYNFTNLMNGDERLSLELNKVLNDNWRVVNEELKNSIQKTLLTIHDNLFSMIFSHIPFRELFLD</sequence>
<dbReference type="SMART" id="SM00700">
    <property type="entry name" value="JHBP"/>
    <property type="match status" value="1"/>
</dbReference>
<evidence type="ECO:0000313" key="2">
    <source>
        <dbReference type="Proteomes" id="UP001153737"/>
    </source>
</evidence>
<keyword evidence="2" id="KW-1185">Reference proteome</keyword>
<dbReference type="AlphaFoldDB" id="A0A9P0DPJ6"/>
<accession>A0A9P0DPJ6</accession>
<dbReference type="OrthoDB" id="8194225at2759"/>
<dbReference type="InterPro" id="IPR010562">
    <property type="entry name" value="Haemolymph_juvenile_hormone-bd"/>
</dbReference>
<dbReference type="Proteomes" id="UP001153737">
    <property type="component" value="Chromosome 7"/>
</dbReference>
<reference evidence="1" key="2">
    <citation type="submission" date="2022-10" db="EMBL/GenBank/DDBJ databases">
        <authorList>
            <consortium name="ENA_rothamsted_submissions"/>
            <consortium name="culmorum"/>
            <person name="King R."/>
        </authorList>
    </citation>
    <scope>NUCLEOTIDE SEQUENCE</scope>
</reference>
<gene>
    <name evidence="1" type="ORF">PHAECO_LOCUS11337</name>
</gene>
<dbReference type="Pfam" id="PF06585">
    <property type="entry name" value="JHBP"/>
    <property type="match status" value="1"/>
</dbReference>
<name>A0A9P0DPJ6_PHACE</name>
<dbReference type="Gene3D" id="3.15.10.30">
    <property type="entry name" value="Haemolymph juvenile hormone binding protein"/>
    <property type="match status" value="1"/>
</dbReference>
<dbReference type="EMBL" id="OU896713">
    <property type="protein sequence ID" value="CAH1175609.1"/>
    <property type="molecule type" value="Genomic_DNA"/>
</dbReference>
<protein>
    <submittedName>
        <fullName evidence="1">Uncharacterized protein</fullName>
    </submittedName>
</protein>
<reference evidence="1" key="1">
    <citation type="submission" date="2022-01" db="EMBL/GenBank/DDBJ databases">
        <authorList>
            <person name="King R."/>
        </authorList>
    </citation>
    <scope>NUCLEOTIDE SEQUENCE</scope>
</reference>
<dbReference type="PANTHER" id="PTHR11008:SF32">
    <property type="entry name" value="CIRCADIAN CLOCK-CONTROLLED PROTEIN DAYWAKE-RELATED"/>
    <property type="match status" value="1"/>
</dbReference>